<dbReference type="Pfam" id="PF07715">
    <property type="entry name" value="Plug"/>
    <property type="match status" value="1"/>
</dbReference>
<keyword evidence="4" id="KW-0812">Transmembrane</keyword>
<reference evidence="10 11" key="1">
    <citation type="submission" date="2019-02" db="EMBL/GenBank/DDBJ databases">
        <title>Genomic Encyclopedia of Archaeal and Bacterial Type Strains, Phase II (KMG-II): from individual species to whole genera.</title>
        <authorList>
            <person name="Goeker M."/>
        </authorList>
    </citation>
    <scope>NUCLEOTIDE SEQUENCE [LARGE SCALE GENOMIC DNA]</scope>
    <source>
        <strain evidence="10 11">DSM 18101</strain>
    </source>
</reference>
<evidence type="ECO:0000256" key="7">
    <source>
        <dbReference type="SAM" id="SignalP"/>
    </source>
</evidence>
<keyword evidence="2" id="KW-0813">Transport</keyword>
<evidence type="ECO:0000259" key="8">
    <source>
        <dbReference type="Pfam" id="PF07715"/>
    </source>
</evidence>
<dbReference type="GO" id="GO:0015344">
    <property type="term" value="F:siderophore uptake transmembrane transporter activity"/>
    <property type="evidence" value="ECO:0007669"/>
    <property type="project" value="TreeGrafter"/>
</dbReference>
<comment type="caution">
    <text evidence="10">The sequence shown here is derived from an EMBL/GenBank/DDBJ whole genome shotgun (WGS) entry which is preliminary data.</text>
</comment>
<dbReference type="Proteomes" id="UP000292958">
    <property type="component" value="Unassembled WGS sequence"/>
</dbReference>
<dbReference type="SUPFAM" id="SSF49464">
    <property type="entry name" value="Carboxypeptidase regulatory domain-like"/>
    <property type="match status" value="1"/>
</dbReference>
<evidence type="ECO:0000259" key="9">
    <source>
        <dbReference type="Pfam" id="PF25183"/>
    </source>
</evidence>
<dbReference type="AlphaFoldDB" id="A0A4Q7YXJ4"/>
<feature type="signal peptide" evidence="7">
    <location>
        <begin position="1"/>
        <end position="15"/>
    </location>
</feature>
<comment type="subcellular location">
    <subcellularLocation>
        <location evidence="1">Cell outer membrane</location>
        <topology evidence="1">Multi-pass membrane protein</topology>
    </subcellularLocation>
</comment>
<dbReference type="InterPro" id="IPR037066">
    <property type="entry name" value="Plug_dom_sf"/>
</dbReference>
<dbReference type="OrthoDB" id="97893at2"/>
<sequence length="1126" mass="122586">MAAVLLILSVSPAWAQFESAAVLGYVHDASGAALTNSTVTLTNTLTGISQAKTTDSEGKYEFSSVQIGNYQITAEAAGFSTGRTETFAVQTNARQRVDLSLKAGSVAEEVTVTSAAQLLDTETSSHSTVIGTRQVEDLPLNGRSYADLVLLVPGARKSALENSTTSSREGSFNINGQRSAFNNYMLDGLDNNNYGTSNQGFANENIPPSPDAVSEFRVETNNYSAEYGRVPGAVINVSVRRGTNQFHGRAWNYDRNTMFNAIGPFLAPGATKPKFIQNQFGGTFGGPIWKDHTFFFADYEGLRRIFNNAATGSTLPTTAQRAGRFFVNGDPSQPIQVTNPVTGVTYNGVVPTSAMTPFAQAVLGALPQPNTGLADNNPGAYSNNYVISPRGTINDDKGDGRVDHTFNDHWTIFGRYSEHRQALFDPPGIPGPAGGNSNGNVNIQNRNIAGGTTWTISANKLLDIRFGWSRNLGGKFPIGQGQPSLLVANGITDGLPTDPLVVRTLNAQSVTGYSQFGAQSSNPQFQNPTIYNPKANFTWIKSKHSMKFGYEWQAVNTELNDFNPSYGQDNYAGQFARGSFTAPTSQVTQIQQANNLADFMFGNRSSYSLTTYAIVHLRQRYNFMYFQDDFKVSPKLTINAGLRYEIVTPQYEKDNRLANFDPNTNSLIQARSGGVYSRSLVNTPLNNFAPRLGFSYSATDKTVLRGGYGIVYNQWNRAGGENNLTYNGPSVVNASITQGTSAALFPSAGNVCVNDTQAQSSCFRQTQQGYAANLTTPAYFNPLNVLSRYIPRNFQTGYVQQYQVGVQQQLPYGIVADVAYVGNKSTHLQVLADYNQATPCVAGAGVTCGSLQARRPVSNFAGIEIAYGAGSANYNSLQFKLEKRASHGLYLLNSFTYSRYFDISSGHLETSNGDNSRVNYANPSRDYGPGGYDQPLADTLSIVYDLPYGHGQRWGGSSGRLMDTIVGGWQLTLINTMTSGMPVNINYSLSSSSPLYVSDLVTYRPNRVNNAKIRNPSSARVKTATSLNGYFNVQSLQAPTTYPWGSVTRNSERSDAFYQADLGLHKAFPLWSDSSKFDFRAEAFNVLNKVNYYSPNSTWALGSTGFGQITQNFPARQLQLAAKIIF</sequence>
<evidence type="ECO:0000256" key="4">
    <source>
        <dbReference type="ARBA" id="ARBA00022692"/>
    </source>
</evidence>
<keyword evidence="7" id="KW-0732">Signal</keyword>
<evidence type="ECO:0000256" key="1">
    <source>
        <dbReference type="ARBA" id="ARBA00004571"/>
    </source>
</evidence>
<dbReference type="InterPro" id="IPR057601">
    <property type="entry name" value="Oar-like_b-barrel"/>
</dbReference>
<keyword evidence="6" id="KW-0998">Cell outer membrane</keyword>
<dbReference type="PANTHER" id="PTHR30069">
    <property type="entry name" value="TONB-DEPENDENT OUTER MEMBRANE RECEPTOR"/>
    <property type="match status" value="1"/>
</dbReference>
<dbReference type="RefSeq" id="WP_130419758.1">
    <property type="nucleotide sequence ID" value="NZ_SHKW01000001.1"/>
</dbReference>
<accession>A0A4Q7YXJ4</accession>
<evidence type="ECO:0000256" key="2">
    <source>
        <dbReference type="ARBA" id="ARBA00022448"/>
    </source>
</evidence>
<gene>
    <name evidence="10" type="ORF">BDD14_3473</name>
</gene>
<protein>
    <submittedName>
        <fullName evidence="10">TonB-dependent receptor-like protein</fullName>
    </submittedName>
</protein>
<evidence type="ECO:0000313" key="10">
    <source>
        <dbReference type="EMBL" id="RZU41931.1"/>
    </source>
</evidence>
<proteinExistence type="predicted"/>
<dbReference type="GO" id="GO:0009279">
    <property type="term" value="C:cell outer membrane"/>
    <property type="evidence" value="ECO:0007669"/>
    <property type="project" value="UniProtKB-SubCell"/>
</dbReference>
<dbReference type="PANTHER" id="PTHR30069:SF46">
    <property type="entry name" value="OAR PROTEIN"/>
    <property type="match status" value="1"/>
</dbReference>
<dbReference type="InterPro" id="IPR012910">
    <property type="entry name" value="Plug_dom"/>
</dbReference>
<keyword evidence="5" id="KW-0472">Membrane</keyword>
<dbReference type="Gene3D" id="2.40.170.20">
    <property type="entry name" value="TonB-dependent receptor, beta-barrel domain"/>
    <property type="match status" value="1"/>
</dbReference>
<evidence type="ECO:0000256" key="3">
    <source>
        <dbReference type="ARBA" id="ARBA00022452"/>
    </source>
</evidence>
<dbReference type="Gene3D" id="2.170.130.10">
    <property type="entry name" value="TonB-dependent receptor, plug domain"/>
    <property type="match status" value="1"/>
</dbReference>
<dbReference type="EMBL" id="SHKW01000001">
    <property type="protein sequence ID" value="RZU41931.1"/>
    <property type="molecule type" value="Genomic_DNA"/>
</dbReference>
<dbReference type="InterPro" id="IPR039426">
    <property type="entry name" value="TonB-dep_rcpt-like"/>
</dbReference>
<feature type="domain" description="TonB-dependent transporter Oar-like beta-barrel" evidence="9">
    <location>
        <begin position="239"/>
        <end position="1119"/>
    </location>
</feature>
<dbReference type="Gene3D" id="2.60.40.1120">
    <property type="entry name" value="Carboxypeptidase-like, regulatory domain"/>
    <property type="match status" value="1"/>
</dbReference>
<dbReference type="InterPro" id="IPR036942">
    <property type="entry name" value="Beta-barrel_TonB_sf"/>
</dbReference>
<dbReference type="Pfam" id="PF13620">
    <property type="entry name" value="CarboxypepD_reg"/>
    <property type="match status" value="1"/>
</dbReference>
<feature type="chain" id="PRO_5020544291" evidence="7">
    <location>
        <begin position="16"/>
        <end position="1126"/>
    </location>
</feature>
<evidence type="ECO:0000256" key="6">
    <source>
        <dbReference type="ARBA" id="ARBA00023237"/>
    </source>
</evidence>
<evidence type="ECO:0000256" key="5">
    <source>
        <dbReference type="ARBA" id="ARBA00023136"/>
    </source>
</evidence>
<feature type="domain" description="TonB-dependent receptor plug" evidence="8">
    <location>
        <begin position="122"/>
        <end position="229"/>
    </location>
</feature>
<dbReference type="SUPFAM" id="SSF56935">
    <property type="entry name" value="Porins"/>
    <property type="match status" value="1"/>
</dbReference>
<keyword evidence="10" id="KW-0675">Receptor</keyword>
<dbReference type="Pfam" id="PF25183">
    <property type="entry name" value="OMP_b-brl_4"/>
    <property type="match status" value="1"/>
</dbReference>
<evidence type="ECO:0000313" key="11">
    <source>
        <dbReference type="Proteomes" id="UP000292958"/>
    </source>
</evidence>
<name>A0A4Q7YXJ4_9BACT</name>
<organism evidence="10 11">
    <name type="scientific">Edaphobacter modestus</name>
    <dbReference type="NCBI Taxonomy" id="388466"/>
    <lineage>
        <taxon>Bacteria</taxon>
        <taxon>Pseudomonadati</taxon>
        <taxon>Acidobacteriota</taxon>
        <taxon>Terriglobia</taxon>
        <taxon>Terriglobales</taxon>
        <taxon>Acidobacteriaceae</taxon>
        <taxon>Edaphobacter</taxon>
    </lineage>
</organism>
<dbReference type="InterPro" id="IPR008969">
    <property type="entry name" value="CarboxyPept-like_regulatory"/>
</dbReference>
<dbReference type="GO" id="GO:0044718">
    <property type="term" value="P:siderophore transmembrane transport"/>
    <property type="evidence" value="ECO:0007669"/>
    <property type="project" value="TreeGrafter"/>
</dbReference>
<keyword evidence="11" id="KW-1185">Reference proteome</keyword>
<keyword evidence="3" id="KW-1134">Transmembrane beta strand</keyword>